<dbReference type="KEGG" id="iho:Igni_0577"/>
<dbReference type="eggNOG" id="arCOG00676">
    <property type="taxonomic scope" value="Archaea"/>
</dbReference>
<feature type="binding site" evidence="2">
    <location>
        <position position="167"/>
    </location>
    <ligand>
        <name>Zn(2+)</name>
        <dbReference type="ChEBI" id="CHEBI:29105"/>
    </ligand>
</feature>
<comment type="subcellular location">
    <subcellularLocation>
        <location evidence="2">Cytoplasm</location>
    </subcellularLocation>
</comment>
<dbReference type="Gene3D" id="2.40.50.140">
    <property type="entry name" value="Nucleic acid-binding proteins"/>
    <property type="match status" value="1"/>
</dbReference>
<dbReference type="EMBL" id="CP000816">
    <property type="protein sequence ID" value="ABU81759.1"/>
    <property type="molecule type" value="Genomic_DNA"/>
</dbReference>
<dbReference type="GeneID" id="5562373"/>
<protein>
    <recommendedName>
        <fullName evidence="2">Exosome complex component Csl4</fullName>
    </recommendedName>
</protein>
<dbReference type="InterPro" id="IPR039771">
    <property type="entry name" value="Csl4"/>
</dbReference>
<evidence type="ECO:0000256" key="1">
    <source>
        <dbReference type="ARBA" id="ARBA00022835"/>
    </source>
</evidence>
<comment type="function">
    <text evidence="2">Non-catalytic component of the exosome, which is a complex involved in RNA degradation. Increases the RNA binding and the efficiency of RNA degradation. Helpful for the interaction of the exosome with A-poor RNAs.</text>
</comment>
<reference evidence="4 5" key="1">
    <citation type="journal article" date="2008" name="Genome Biol.">
        <title>A genomic analysis of the archaeal system Ignicoccus hospitalis-Nanoarchaeum equitans.</title>
        <authorList>
            <person name="Podar M."/>
            <person name="Anderson I."/>
            <person name="Makarova K.S."/>
            <person name="Elkins J.G."/>
            <person name="Ivanova N."/>
            <person name="Wall M.A."/>
            <person name="Lykidis A."/>
            <person name="Mavromatis K."/>
            <person name="Sun H."/>
            <person name="Hudson M.E."/>
            <person name="Chen W."/>
            <person name="Deciu C."/>
            <person name="Hutchison D."/>
            <person name="Eads J.R."/>
            <person name="Anderson A."/>
            <person name="Fernandes F."/>
            <person name="Szeto E."/>
            <person name="Lapidus A."/>
            <person name="Kyrpides N.C."/>
            <person name="Saier M.H.Jr."/>
            <person name="Richardson P.M."/>
            <person name="Rachel R."/>
            <person name="Huber H."/>
            <person name="Eisen J.A."/>
            <person name="Koonin E.V."/>
            <person name="Keller M."/>
            <person name="Stetter K.O."/>
        </authorList>
    </citation>
    <scope>NUCLEOTIDE SEQUENCE [LARGE SCALE GENOMIC DNA]</scope>
    <source>
        <strain evidence="5">KIN4/I / DSM 18386 / JCM 14125</strain>
    </source>
</reference>
<feature type="binding site" evidence="2">
    <location>
        <position position="151"/>
    </location>
    <ligand>
        <name>Zn(2+)</name>
        <dbReference type="ChEBI" id="CHEBI:29105"/>
    </ligand>
</feature>
<dbReference type="InterPro" id="IPR012340">
    <property type="entry name" value="NA-bd_OB-fold"/>
</dbReference>
<gene>
    <name evidence="2" type="primary">csl4</name>
    <name evidence="4" type="ordered locus">Igni_0577</name>
</gene>
<dbReference type="HOGENOM" id="CLU_067135_1_1_2"/>
<dbReference type="GO" id="GO:0005737">
    <property type="term" value="C:cytoplasm"/>
    <property type="evidence" value="ECO:0007669"/>
    <property type="project" value="UniProtKB-SubCell"/>
</dbReference>
<keyword evidence="2" id="KW-0862">Zinc</keyword>
<comment type="similarity">
    <text evidence="2">Belongs to the CSL4 family.</text>
</comment>
<dbReference type="GO" id="GO:0006401">
    <property type="term" value="P:RNA catabolic process"/>
    <property type="evidence" value="ECO:0007669"/>
    <property type="project" value="UniProtKB-UniRule"/>
</dbReference>
<dbReference type="PANTHER" id="PTHR12686">
    <property type="entry name" value="3'-5' EXORIBONUCLEASE CSL4-RELATED"/>
    <property type="match status" value="1"/>
</dbReference>
<dbReference type="AlphaFoldDB" id="A8AA07"/>
<keyword evidence="2" id="KW-0479">Metal-binding</keyword>
<dbReference type="SUPFAM" id="SSF50249">
    <property type="entry name" value="Nucleic acid-binding proteins"/>
    <property type="match status" value="1"/>
</dbReference>
<feature type="binding site" evidence="2">
    <location>
        <position position="154"/>
    </location>
    <ligand>
        <name>Zn(2+)</name>
        <dbReference type="ChEBI" id="CHEBI:29105"/>
    </ligand>
</feature>
<dbReference type="Gene3D" id="2.20.70.10">
    <property type="match status" value="1"/>
</dbReference>
<dbReference type="SUPFAM" id="SSF110324">
    <property type="entry name" value="Ribosomal L27 protein-like"/>
    <property type="match status" value="1"/>
</dbReference>
<feature type="binding site" evidence="2">
    <location>
        <position position="170"/>
    </location>
    <ligand>
        <name>Zn(2+)</name>
        <dbReference type="ChEBI" id="CHEBI:29105"/>
    </ligand>
</feature>
<name>A8AA07_IGNH4</name>
<proteinExistence type="inferred from homology"/>
<keyword evidence="1 2" id="KW-0271">Exosome</keyword>
<dbReference type="PhylomeDB" id="A8AA07"/>
<dbReference type="InterPro" id="IPR025721">
    <property type="entry name" value="Exosome_cplx_N_dom"/>
</dbReference>
<sequence>MPFVKNGDVVAPGDPLCVIEEYAPGPGTYEDDGIVRASIPGTVRIDTVNYVIEVRGPSAEKKVLSPKEVVYGEVVSMRNELAQLKVARSFDEVFRARAFSAVLHISQAGKPVDSLYDVVRPGDVVKAKVLSSPPYQLSLKGPRLGVILAYCSNCGHPLYKVGNQLQCPYCGRVEDRLISPDYILKAKHQPKK</sequence>
<feature type="domain" description="Exosome complex component N-terminal" evidence="3">
    <location>
        <begin position="9"/>
        <end position="46"/>
    </location>
</feature>
<dbReference type="STRING" id="453591.Igni_0577"/>
<evidence type="ECO:0000313" key="5">
    <source>
        <dbReference type="Proteomes" id="UP000000262"/>
    </source>
</evidence>
<organism evidence="4 5">
    <name type="scientific">Ignicoccus hospitalis (strain KIN4/I / DSM 18386 / JCM 14125)</name>
    <dbReference type="NCBI Taxonomy" id="453591"/>
    <lineage>
        <taxon>Archaea</taxon>
        <taxon>Thermoproteota</taxon>
        <taxon>Thermoprotei</taxon>
        <taxon>Desulfurococcales</taxon>
        <taxon>Desulfurococcaceae</taxon>
        <taxon>Ignicoccus</taxon>
    </lineage>
</organism>
<dbReference type="OrthoDB" id="6768at2157"/>
<dbReference type="GO" id="GO:0006396">
    <property type="term" value="P:RNA processing"/>
    <property type="evidence" value="ECO:0007669"/>
    <property type="project" value="InterPro"/>
</dbReference>
<dbReference type="RefSeq" id="WP_011998611.1">
    <property type="nucleotide sequence ID" value="NC_009776.1"/>
</dbReference>
<evidence type="ECO:0000256" key="2">
    <source>
        <dbReference type="HAMAP-Rule" id="MF_00975"/>
    </source>
</evidence>
<dbReference type="GO" id="GO:0000178">
    <property type="term" value="C:exosome (RNase complex)"/>
    <property type="evidence" value="ECO:0007669"/>
    <property type="project" value="UniProtKB-KW"/>
</dbReference>
<comment type="subunit">
    <text evidence="2">Component of the archaeal exosome complex. Forms a trimer of Rrp4 and/or Csl4 subunits. The trimer associates with an hexameric ring-like arrangement composed of 3 Rrp41-Rrp42 heterodimers. Interacts with DnaG.</text>
</comment>
<dbReference type="Pfam" id="PF14382">
    <property type="entry name" value="ECR1_N"/>
    <property type="match status" value="1"/>
</dbReference>
<keyword evidence="2" id="KW-0963">Cytoplasm</keyword>
<accession>A8AA07</accession>
<dbReference type="InterPro" id="IPR030850">
    <property type="entry name" value="Exosome_Csl4_arc"/>
</dbReference>
<dbReference type="Proteomes" id="UP000000262">
    <property type="component" value="Chromosome"/>
</dbReference>
<dbReference type="NCBIfam" id="NF034126">
    <property type="entry name" value="PRK09521.1"/>
    <property type="match status" value="1"/>
</dbReference>
<dbReference type="PANTHER" id="PTHR12686:SF8">
    <property type="entry name" value="EXOSOME COMPLEX COMPONENT CSL4"/>
    <property type="match status" value="1"/>
</dbReference>
<keyword evidence="5" id="KW-1185">Reference proteome</keyword>
<dbReference type="HAMAP" id="MF_00975">
    <property type="entry name" value="Exosome_Csl4"/>
    <property type="match status" value="1"/>
</dbReference>
<dbReference type="Gene3D" id="2.40.50.100">
    <property type="match status" value="1"/>
</dbReference>
<evidence type="ECO:0000313" key="4">
    <source>
        <dbReference type="EMBL" id="ABU81759.1"/>
    </source>
</evidence>
<evidence type="ECO:0000259" key="3">
    <source>
        <dbReference type="Pfam" id="PF14382"/>
    </source>
</evidence>
<dbReference type="GO" id="GO:0008270">
    <property type="term" value="F:zinc ion binding"/>
    <property type="evidence" value="ECO:0007669"/>
    <property type="project" value="UniProtKB-UniRule"/>
</dbReference>